<accession>A0A1Y5TWH2</accession>
<dbReference type="Proteomes" id="UP000193827">
    <property type="component" value="Unassembled WGS sequence"/>
</dbReference>
<evidence type="ECO:0000313" key="3">
    <source>
        <dbReference type="Proteomes" id="UP000193827"/>
    </source>
</evidence>
<gene>
    <name evidence="1" type="ORF">PEL8287_03905</name>
    <name evidence="2" type="ORF">PEL8287_03966</name>
</gene>
<dbReference type="EMBL" id="FWFL01000035">
    <property type="protein sequence ID" value="SLN72043.1"/>
    <property type="molecule type" value="Genomic_DNA"/>
</dbReference>
<dbReference type="AlphaFoldDB" id="A0A1Y5TWH2"/>
<sequence length="49" mass="5517">MNAALILVMKRFDFGGTDLGRFLLRKFVEGGLDITDHTRIGNGTWTKFS</sequence>
<name>A0A1Y5TWH2_9RHOB</name>
<reference evidence="2 3" key="1">
    <citation type="submission" date="2017-03" db="EMBL/GenBank/DDBJ databases">
        <authorList>
            <person name="Afonso C.L."/>
            <person name="Miller P.J."/>
            <person name="Scott M.A."/>
            <person name="Spackman E."/>
            <person name="Goraichik I."/>
            <person name="Dimitrov K.M."/>
            <person name="Suarez D.L."/>
            <person name="Swayne D.E."/>
        </authorList>
    </citation>
    <scope>NUCLEOTIDE SEQUENCE [LARGE SCALE GENOMIC DNA]</scope>
    <source>
        <strain evidence="2 3">CECT 8287</strain>
    </source>
</reference>
<protein>
    <submittedName>
        <fullName evidence="2">Uncharacterized protein</fullName>
    </submittedName>
</protein>
<organism evidence="2 3">
    <name type="scientific">Roseovarius litorisediminis</name>
    <dbReference type="NCBI Taxonomy" id="1312363"/>
    <lineage>
        <taxon>Bacteria</taxon>
        <taxon>Pseudomonadati</taxon>
        <taxon>Pseudomonadota</taxon>
        <taxon>Alphaproteobacteria</taxon>
        <taxon>Rhodobacterales</taxon>
        <taxon>Roseobacteraceae</taxon>
        <taxon>Roseovarius</taxon>
    </lineage>
</organism>
<evidence type="ECO:0000313" key="1">
    <source>
        <dbReference type="EMBL" id="SLN70423.1"/>
    </source>
</evidence>
<keyword evidence="3" id="KW-1185">Reference proteome</keyword>
<proteinExistence type="predicted"/>
<evidence type="ECO:0000313" key="2">
    <source>
        <dbReference type="EMBL" id="SLN72043.1"/>
    </source>
</evidence>
<dbReference type="EMBL" id="FWFL01000021">
    <property type="protein sequence ID" value="SLN70423.1"/>
    <property type="molecule type" value="Genomic_DNA"/>
</dbReference>